<evidence type="ECO:0000256" key="4">
    <source>
        <dbReference type="ARBA" id="ARBA00022989"/>
    </source>
</evidence>
<feature type="transmembrane region" description="Helical" evidence="6">
    <location>
        <begin position="98"/>
        <end position="115"/>
    </location>
</feature>
<feature type="transmembrane region" description="Helical" evidence="6">
    <location>
        <begin position="7"/>
        <end position="29"/>
    </location>
</feature>
<comment type="similarity">
    <text evidence="2">Belongs to the EamA transporter family.</text>
</comment>
<comment type="caution">
    <text evidence="8">The sequence shown here is derived from an EMBL/GenBank/DDBJ whole genome shotgun (WGS) entry which is preliminary data.</text>
</comment>
<keyword evidence="3 6" id="KW-0812">Transmembrane</keyword>
<feature type="transmembrane region" description="Helical" evidence="6">
    <location>
        <begin position="35"/>
        <end position="54"/>
    </location>
</feature>
<evidence type="ECO:0000313" key="8">
    <source>
        <dbReference type="EMBL" id="NJB68825.1"/>
    </source>
</evidence>
<comment type="subcellular location">
    <subcellularLocation>
        <location evidence="1">Membrane</location>
        <topology evidence="1">Multi-pass membrane protein</topology>
    </subcellularLocation>
</comment>
<evidence type="ECO:0000256" key="2">
    <source>
        <dbReference type="ARBA" id="ARBA00007362"/>
    </source>
</evidence>
<dbReference type="InterPro" id="IPR000620">
    <property type="entry name" value="EamA_dom"/>
</dbReference>
<keyword evidence="9" id="KW-1185">Reference proteome</keyword>
<dbReference type="EMBL" id="JAATJA010000002">
    <property type="protein sequence ID" value="NJB68825.1"/>
    <property type="molecule type" value="Genomic_DNA"/>
</dbReference>
<reference evidence="8 9" key="1">
    <citation type="submission" date="2020-03" db="EMBL/GenBank/DDBJ databases">
        <title>Genomic Encyclopedia of Type Strains, Phase IV (KMG-IV): sequencing the most valuable type-strain genomes for metagenomic binning, comparative biology and taxonomic classification.</title>
        <authorList>
            <person name="Goeker M."/>
        </authorList>
    </citation>
    <scope>NUCLEOTIDE SEQUENCE [LARGE SCALE GENOMIC DNA]</scope>
    <source>
        <strain evidence="8 9">DSM 24233</strain>
    </source>
</reference>
<gene>
    <name evidence="8" type="ORF">GGQ74_002498</name>
</gene>
<keyword evidence="4 6" id="KW-1133">Transmembrane helix</keyword>
<feature type="transmembrane region" description="Helical" evidence="6">
    <location>
        <begin position="66"/>
        <end position="92"/>
    </location>
</feature>
<evidence type="ECO:0000259" key="7">
    <source>
        <dbReference type="Pfam" id="PF00892"/>
    </source>
</evidence>
<evidence type="ECO:0000256" key="1">
    <source>
        <dbReference type="ARBA" id="ARBA00004141"/>
    </source>
</evidence>
<dbReference type="PANTHER" id="PTHR32322:SF2">
    <property type="entry name" value="EAMA DOMAIN-CONTAINING PROTEIN"/>
    <property type="match status" value="1"/>
</dbReference>
<dbReference type="RefSeq" id="WP_167941863.1">
    <property type="nucleotide sequence ID" value="NZ_JAATJA010000002.1"/>
</dbReference>
<dbReference type="GO" id="GO:0016020">
    <property type="term" value="C:membrane"/>
    <property type="evidence" value="ECO:0007669"/>
    <property type="project" value="UniProtKB-SubCell"/>
</dbReference>
<feature type="transmembrane region" description="Helical" evidence="6">
    <location>
        <begin position="180"/>
        <end position="203"/>
    </location>
</feature>
<dbReference type="InterPro" id="IPR050638">
    <property type="entry name" value="AA-Vitamin_Transporters"/>
</dbReference>
<evidence type="ECO:0000313" key="9">
    <source>
        <dbReference type="Proteomes" id="UP000580856"/>
    </source>
</evidence>
<dbReference type="Gene3D" id="1.10.3730.20">
    <property type="match status" value="2"/>
</dbReference>
<feature type="transmembrane region" description="Helical" evidence="6">
    <location>
        <begin position="264"/>
        <end position="283"/>
    </location>
</feature>
<feature type="domain" description="EamA" evidence="7">
    <location>
        <begin position="149"/>
        <end position="279"/>
    </location>
</feature>
<dbReference type="AlphaFoldDB" id="A0A846QTM4"/>
<keyword evidence="5 6" id="KW-0472">Membrane</keyword>
<dbReference type="Pfam" id="PF00892">
    <property type="entry name" value="EamA"/>
    <property type="match status" value="2"/>
</dbReference>
<dbReference type="SUPFAM" id="SSF103481">
    <property type="entry name" value="Multidrug resistance efflux transporter EmrE"/>
    <property type="match status" value="2"/>
</dbReference>
<dbReference type="InterPro" id="IPR037185">
    <property type="entry name" value="EmrE-like"/>
</dbReference>
<evidence type="ECO:0000256" key="6">
    <source>
        <dbReference type="SAM" id="Phobius"/>
    </source>
</evidence>
<sequence>MLRGLIYAIISACSFGFLPILGKIAYAHGMGTFEILQYRFLFGALILGAFYAVTRPQLLRIRPRSLAKAALLGLIPYPIESACFMGSVKYIPASTTSLILYFYPVTVTLLAAFFLKERVSRRQASSLALVVAGCAIVFCDAFMKQADIRGILLAVTSMFLFSMYLVAVQCFLRDENPLTITFYVISFASVAFCAVAGGPATLLNYGRDGVLIALALGLVPTVLAVTLLYMAIGTIGSSYTSVFSTLEPVTTVIASWIILGDPIAPWQVAGGLLIIIGIVWPNIDLLRQGHGATHPA</sequence>
<dbReference type="Proteomes" id="UP000580856">
    <property type="component" value="Unassembled WGS sequence"/>
</dbReference>
<proteinExistence type="inferred from homology"/>
<organism evidence="8 9">
    <name type="scientific">Desulfobaculum xiamenense</name>
    <dbReference type="NCBI Taxonomy" id="995050"/>
    <lineage>
        <taxon>Bacteria</taxon>
        <taxon>Pseudomonadati</taxon>
        <taxon>Thermodesulfobacteriota</taxon>
        <taxon>Desulfovibrionia</taxon>
        <taxon>Desulfovibrionales</taxon>
        <taxon>Desulfovibrionaceae</taxon>
        <taxon>Desulfobaculum</taxon>
    </lineage>
</organism>
<dbReference type="PANTHER" id="PTHR32322">
    <property type="entry name" value="INNER MEMBRANE TRANSPORTER"/>
    <property type="match status" value="1"/>
</dbReference>
<accession>A0A846QTM4</accession>
<feature type="transmembrane region" description="Helical" evidence="6">
    <location>
        <begin position="149"/>
        <end position="168"/>
    </location>
</feature>
<protein>
    <submittedName>
        <fullName evidence="8">Drug/metabolite transporter (DMT)-like permease</fullName>
    </submittedName>
</protein>
<name>A0A846QTM4_9BACT</name>
<feature type="domain" description="EamA" evidence="7">
    <location>
        <begin position="3"/>
        <end position="138"/>
    </location>
</feature>
<evidence type="ECO:0000256" key="3">
    <source>
        <dbReference type="ARBA" id="ARBA00022692"/>
    </source>
</evidence>
<evidence type="ECO:0000256" key="5">
    <source>
        <dbReference type="ARBA" id="ARBA00023136"/>
    </source>
</evidence>
<feature type="transmembrane region" description="Helical" evidence="6">
    <location>
        <begin position="209"/>
        <end position="232"/>
    </location>
</feature>